<feature type="compositionally biased region" description="Low complexity" evidence="8">
    <location>
        <begin position="80"/>
        <end position="106"/>
    </location>
</feature>
<evidence type="ECO:0000256" key="8">
    <source>
        <dbReference type="SAM" id="MobiDB-lite"/>
    </source>
</evidence>
<sequence length="507" mass="54997">MTKSSQQRPTPAVVNDGGRSDPFAHSPASTEATLSTTNANANPDPDYRESMSFVKAAARAALMCNVEEGVIAKPTKPTGSNKPAKPAKSTKSTAATLSTTNANANPDPDYRESMSFVKAAARAALMCNVEEGVIAKPTKPTGPTGSTMVTTVSTKSLTKECSRLSVTDSPADAPRLLLSQYIAAPFRRPSGQASTKKSSSAHKRAQKGACFRSSQASSQCIPLIGTPTANTQTSMSEESSTSVTPTDTSPHQTGTKAYKPKILPGTQVDLKHTAMTISGLHSSKADPVRLIWSALTMPDKMRKYWRKRYLLFSKFDYGVLLDIEGWFSVTPENIALHIAERSRCSVMVDAFCGVGGNAIQFALTCDRVIAIDIDPVRLECARHNAAIYGVQDKIEFIRGDFMELMPTLKADGVFMSPPWGGPSYSDLETFDIDTMMPMNGTNLFNQVRDTITPNIIYFLPRNVNHEQVRNLAAPGETCEMEETLLNGRVTSYTVYFGDFVHDGDEES</sequence>
<dbReference type="EMBL" id="JAFCIX010000110">
    <property type="protein sequence ID" value="KAH6598382.1"/>
    <property type="molecule type" value="Genomic_DNA"/>
</dbReference>
<dbReference type="Pfam" id="PF09445">
    <property type="entry name" value="Methyltransf_15"/>
    <property type="match status" value="1"/>
</dbReference>
<protein>
    <recommendedName>
        <fullName evidence="1">Trimethylguanosine synthase</fullName>
    </recommendedName>
    <alternativeName>
        <fullName evidence="7">Cap-specific guanine-N(2) methyltransferase</fullName>
    </alternativeName>
</protein>
<feature type="region of interest" description="Disordered" evidence="8">
    <location>
        <begin position="72"/>
        <end position="109"/>
    </location>
</feature>
<evidence type="ECO:0000256" key="7">
    <source>
        <dbReference type="ARBA" id="ARBA00049790"/>
    </source>
</evidence>
<comment type="similarity">
    <text evidence="2">Belongs to the methyltransferase superfamily. Trimethylguanosine synthase family.</text>
</comment>
<dbReference type="InterPro" id="IPR029063">
    <property type="entry name" value="SAM-dependent_MTases_sf"/>
</dbReference>
<feature type="region of interest" description="Disordered" evidence="8">
    <location>
        <begin position="188"/>
        <end position="210"/>
    </location>
</feature>
<reference evidence="9 10" key="1">
    <citation type="submission" date="2021-02" db="EMBL/GenBank/DDBJ databases">
        <title>Variation within the Batrachochytrium salamandrivorans European outbreak.</title>
        <authorList>
            <person name="Kelly M."/>
            <person name="Pasmans F."/>
            <person name="Shea T.P."/>
            <person name="Munoz J.F."/>
            <person name="Carranza S."/>
            <person name="Cuomo C.A."/>
            <person name="Martel A."/>
        </authorList>
    </citation>
    <scope>NUCLEOTIDE SEQUENCE [LARGE SCALE GENOMIC DNA]</scope>
    <source>
        <strain evidence="9 10">AMFP18/2</strain>
    </source>
</reference>
<name>A0ABQ8FKC1_9FUNG</name>
<organism evidence="9 10">
    <name type="scientific">Batrachochytrium salamandrivorans</name>
    <dbReference type="NCBI Taxonomy" id="1357716"/>
    <lineage>
        <taxon>Eukaryota</taxon>
        <taxon>Fungi</taxon>
        <taxon>Fungi incertae sedis</taxon>
        <taxon>Chytridiomycota</taxon>
        <taxon>Chytridiomycota incertae sedis</taxon>
        <taxon>Chytridiomycetes</taxon>
        <taxon>Rhizophydiales</taxon>
        <taxon>Rhizophydiales incertae sedis</taxon>
        <taxon>Batrachochytrium</taxon>
    </lineage>
</organism>
<evidence type="ECO:0000256" key="1">
    <source>
        <dbReference type="ARBA" id="ARBA00018517"/>
    </source>
</evidence>
<accession>A0ABQ8FKC1</accession>
<evidence type="ECO:0000256" key="6">
    <source>
        <dbReference type="ARBA" id="ARBA00049075"/>
    </source>
</evidence>
<comment type="caution">
    <text evidence="9">The sequence shown here is derived from an EMBL/GenBank/DDBJ whole genome shotgun (WGS) entry which is preliminary data.</text>
</comment>
<dbReference type="SUPFAM" id="SSF53335">
    <property type="entry name" value="S-adenosyl-L-methionine-dependent methyltransferases"/>
    <property type="match status" value="1"/>
</dbReference>
<dbReference type="Gene3D" id="3.40.50.150">
    <property type="entry name" value="Vaccinia Virus protein VP39"/>
    <property type="match status" value="1"/>
</dbReference>
<proteinExistence type="inferred from homology"/>
<comment type="catalytic activity">
    <reaction evidence="4">
        <text>a 5'-end (N(7)-methyl 5'-triphosphoguanosine)-ribonucleoside in snoRNA + S-adenosyl-L-methionine = a 5'-end (N(2),N(7)-dimethyl 5'-triphosphoguanosine)-ribonucleoside in snoRNA + S-adenosyl-L-homocysteine + H(+)</text>
        <dbReference type="Rhea" id="RHEA:78475"/>
        <dbReference type="Rhea" id="RHEA-COMP:19086"/>
        <dbReference type="Rhea" id="RHEA-COMP:19088"/>
        <dbReference type="ChEBI" id="CHEBI:15378"/>
        <dbReference type="ChEBI" id="CHEBI:57856"/>
        <dbReference type="ChEBI" id="CHEBI:59789"/>
        <dbReference type="ChEBI" id="CHEBI:156461"/>
        <dbReference type="ChEBI" id="CHEBI:172880"/>
    </reaction>
    <physiologicalReaction direction="left-to-right" evidence="4">
        <dbReference type="Rhea" id="RHEA:78476"/>
    </physiologicalReaction>
</comment>
<comment type="catalytic activity">
    <reaction evidence="6">
        <text>a 5'-end (N(7)-methyl 5'-triphosphoguanosine)-ribonucleoside in snRNA + S-adenosyl-L-methionine = a 5'-end (N(2),N(7)-dimethyl 5'-triphosphoguanosine)-ribonucleoside in snRNA + S-adenosyl-L-homocysteine + H(+)</text>
        <dbReference type="Rhea" id="RHEA:78471"/>
        <dbReference type="Rhea" id="RHEA-COMP:19085"/>
        <dbReference type="Rhea" id="RHEA-COMP:19087"/>
        <dbReference type="ChEBI" id="CHEBI:15378"/>
        <dbReference type="ChEBI" id="CHEBI:57856"/>
        <dbReference type="ChEBI" id="CHEBI:59789"/>
        <dbReference type="ChEBI" id="CHEBI:156461"/>
        <dbReference type="ChEBI" id="CHEBI:172880"/>
    </reaction>
    <physiologicalReaction direction="left-to-right" evidence="6">
        <dbReference type="Rhea" id="RHEA:78472"/>
    </physiologicalReaction>
</comment>
<feature type="compositionally biased region" description="Low complexity" evidence="8">
    <location>
        <begin position="231"/>
        <end position="249"/>
    </location>
</feature>
<evidence type="ECO:0000313" key="9">
    <source>
        <dbReference type="EMBL" id="KAH6598382.1"/>
    </source>
</evidence>
<keyword evidence="10" id="KW-1185">Reference proteome</keyword>
<dbReference type="PANTHER" id="PTHR14741:SF32">
    <property type="entry name" value="TRIMETHYLGUANOSINE SYNTHASE"/>
    <property type="match status" value="1"/>
</dbReference>
<comment type="catalytic activity">
    <reaction evidence="3">
        <text>a 5'-end (N(2),N(7)-dimethyl 5'-triphosphoguanosine)-ribonucleoside in snoRNA + S-adenosyl-L-methionine = a 5'-end (N(2),N(2),N(7)-trimethyl 5'-triphosphoguanosine)-ribonucleoside in snoRNA + S-adenosyl-L-homocysteine + H(+)</text>
        <dbReference type="Rhea" id="RHEA:78507"/>
        <dbReference type="Rhea" id="RHEA-COMP:19088"/>
        <dbReference type="Rhea" id="RHEA-COMP:19090"/>
        <dbReference type="ChEBI" id="CHEBI:15378"/>
        <dbReference type="ChEBI" id="CHEBI:57856"/>
        <dbReference type="ChEBI" id="CHEBI:59789"/>
        <dbReference type="ChEBI" id="CHEBI:167623"/>
        <dbReference type="ChEBI" id="CHEBI:172880"/>
    </reaction>
    <physiologicalReaction direction="left-to-right" evidence="3">
        <dbReference type="Rhea" id="RHEA:78508"/>
    </physiologicalReaction>
</comment>
<feature type="region of interest" description="Disordered" evidence="8">
    <location>
        <begin position="222"/>
        <end position="259"/>
    </location>
</feature>
<dbReference type="Proteomes" id="UP001648503">
    <property type="component" value="Unassembled WGS sequence"/>
</dbReference>
<gene>
    <name evidence="9" type="ORF">BASA50_003803</name>
</gene>
<evidence type="ECO:0000256" key="3">
    <source>
        <dbReference type="ARBA" id="ARBA00047418"/>
    </source>
</evidence>
<dbReference type="PANTHER" id="PTHR14741">
    <property type="entry name" value="S-ADENOSYLMETHIONINE-DEPENDENT METHYLTRANSFERASE RELATED"/>
    <property type="match status" value="1"/>
</dbReference>
<evidence type="ECO:0000256" key="5">
    <source>
        <dbReference type="ARBA" id="ARBA00048763"/>
    </source>
</evidence>
<feature type="compositionally biased region" description="Polar residues" evidence="8">
    <location>
        <begin position="27"/>
        <end position="41"/>
    </location>
</feature>
<evidence type="ECO:0000256" key="4">
    <source>
        <dbReference type="ARBA" id="ARBA00048740"/>
    </source>
</evidence>
<dbReference type="InterPro" id="IPR019012">
    <property type="entry name" value="RNA_cap_Gua-N2-MeTrfase"/>
</dbReference>
<evidence type="ECO:0000256" key="2">
    <source>
        <dbReference type="ARBA" id="ARBA00025783"/>
    </source>
</evidence>
<comment type="catalytic activity">
    <reaction evidence="5">
        <text>a 5'-end (N(2),N(7)-dimethyl 5'-triphosphoguanosine)-ribonucleoside in snRNA + S-adenosyl-L-methionine = a 5'-end (N(2),N(2),N(7)-trimethyl 5'-triphosphoguanosine)-ribonucleoside in snRNA + S-adenosyl-L-homocysteine + H(+)</text>
        <dbReference type="Rhea" id="RHEA:78479"/>
        <dbReference type="Rhea" id="RHEA-COMP:19087"/>
        <dbReference type="Rhea" id="RHEA-COMP:19089"/>
        <dbReference type="ChEBI" id="CHEBI:15378"/>
        <dbReference type="ChEBI" id="CHEBI:57856"/>
        <dbReference type="ChEBI" id="CHEBI:59789"/>
        <dbReference type="ChEBI" id="CHEBI:167623"/>
        <dbReference type="ChEBI" id="CHEBI:172880"/>
    </reaction>
    <physiologicalReaction direction="left-to-right" evidence="5">
        <dbReference type="Rhea" id="RHEA:78480"/>
    </physiologicalReaction>
</comment>
<evidence type="ECO:0000313" key="10">
    <source>
        <dbReference type="Proteomes" id="UP001648503"/>
    </source>
</evidence>
<dbReference type="CDD" id="cd02440">
    <property type="entry name" value="AdoMet_MTases"/>
    <property type="match status" value="1"/>
</dbReference>
<feature type="region of interest" description="Disordered" evidence="8">
    <location>
        <begin position="1"/>
        <end position="47"/>
    </location>
</feature>